<evidence type="ECO:0000313" key="2">
    <source>
        <dbReference type="Proteomes" id="UP000663419"/>
    </source>
</evidence>
<protein>
    <submittedName>
        <fullName evidence="1">Uncharacterized protein</fullName>
    </submittedName>
</protein>
<dbReference type="Proteomes" id="UP000663419">
    <property type="component" value="Chromosome 3"/>
</dbReference>
<sequence length="93" mass="10594">MSVGMCSRSPRLESHLFFKKHILRSRDPSMTAPYAFEQLRPTASKASPINPYAMIPQGYLLYCVAEPVSAMRMKDSLVKNGYYKTIWFVLGTD</sequence>
<gene>
    <name evidence="1" type="ORF">I7I53_01637</name>
</gene>
<dbReference type="VEuPathDB" id="FungiDB:I7I53_01637"/>
<dbReference type="AlphaFoldDB" id="A0A8A1LNH7"/>
<reference evidence="1" key="1">
    <citation type="submission" date="2021-01" db="EMBL/GenBank/DDBJ databases">
        <title>Chromosome-level genome assembly of a human fungal pathogen reveals clustering of transcriptionally co-regulated genes.</title>
        <authorList>
            <person name="Voorhies M."/>
            <person name="Cohen S."/>
            <person name="Shea T.P."/>
            <person name="Petrus S."/>
            <person name="Munoz J.F."/>
            <person name="Poplawski S."/>
            <person name="Goldman W.E."/>
            <person name="Michael T."/>
            <person name="Cuomo C.A."/>
            <person name="Sil A."/>
            <person name="Beyhan S."/>
        </authorList>
    </citation>
    <scope>NUCLEOTIDE SEQUENCE</scope>
    <source>
        <strain evidence="1">H88</strain>
    </source>
</reference>
<accession>A0A8A1LNH7</accession>
<evidence type="ECO:0000313" key="1">
    <source>
        <dbReference type="EMBL" id="QSS54163.1"/>
    </source>
</evidence>
<name>A0A8A1LNH7_AJEC8</name>
<proteinExistence type="predicted"/>
<organism evidence="1 2">
    <name type="scientific">Ajellomyces capsulatus (strain H88)</name>
    <name type="common">Darling's disease fungus</name>
    <name type="synonym">Histoplasma capsulatum</name>
    <dbReference type="NCBI Taxonomy" id="544711"/>
    <lineage>
        <taxon>Eukaryota</taxon>
        <taxon>Fungi</taxon>
        <taxon>Dikarya</taxon>
        <taxon>Ascomycota</taxon>
        <taxon>Pezizomycotina</taxon>
        <taxon>Eurotiomycetes</taxon>
        <taxon>Eurotiomycetidae</taxon>
        <taxon>Onygenales</taxon>
        <taxon>Ajellomycetaceae</taxon>
        <taxon>Histoplasma</taxon>
    </lineage>
</organism>
<dbReference type="EMBL" id="CP069104">
    <property type="protein sequence ID" value="QSS54163.1"/>
    <property type="molecule type" value="Genomic_DNA"/>
</dbReference>